<dbReference type="AlphaFoldDB" id="A0A852YFC1"/>
<sequence length="267" mass="28474">MTAARRIQLPSGRWAGVSGLGDPIARRLLIACHPLGIASGFDPDPMLTSHWGVHILAFDRPGYGASDPWREGEQPSVTAWADDIAGAVLHDLDEAERNASASVAKQIGILGWGGGGAYALALASRLGERADRLALVGTRRPRALSRLALSETIEPEVDLVEEPLAVRRLGHVVEAGVTQGDAGRIGDARALVSHAWAASLNSIAAATLLVHRRDGAALGSADARWYERHLRRAASVLSASPQPIVDHWHRLLDHLAPEHGEVPEALR</sequence>
<dbReference type="InterPro" id="IPR029058">
    <property type="entry name" value="AB_hydrolase_fold"/>
</dbReference>
<accession>A0A852YFC1</accession>
<gene>
    <name evidence="1" type="ORF">BJ979_001063</name>
</gene>
<dbReference type="EMBL" id="JACBZY010000001">
    <property type="protein sequence ID" value="NYG98437.1"/>
    <property type="molecule type" value="Genomic_DNA"/>
</dbReference>
<dbReference type="Proteomes" id="UP000553888">
    <property type="component" value="Unassembled WGS sequence"/>
</dbReference>
<name>A0A852YFC1_9MICO</name>
<keyword evidence="2" id="KW-1185">Reference proteome</keyword>
<proteinExistence type="predicted"/>
<evidence type="ECO:0000313" key="2">
    <source>
        <dbReference type="Proteomes" id="UP000553888"/>
    </source>
</evidence>
<organism evidence="1 2">
    <name type="scientific">Schumannella luteola</name>
    <dbReference type="NCBI Taxonomy" id="472059"/>
    <lineage>
        <taxon>Bacteria</taxon>
        <taxon>Bacillati</taxon>
        <taxon>Actinomycetota</taxon>
        <taxon>Actinomycetes</taxon>
        <taxon>Micrococcales</taxon>
        <taxon>Microbacteriaceae</taxon>
        <taxon>Schumannella</taxon>
    </lineage>
</organism>
<reference evidence="1 2" key="1">
    <citation type="submission" date="2020-07" db="EMBL/GenBank/DDBJ databases">
        <title>Sequencing the genomes of 1000 actinobacteria strains.</title>
        <authorList>
            <person name="Klenk H.-P."/>
        </authorList>
    </citation>
    <scope>NUCLEOTIDE SEQUENCE [LARGE SCALE GENOMIC DNA]</scope>
    <source>
        <strain evidence="1 2">DSM 23141</strain>
    </source>
</reference>
<dbReference type="Gene3D" id="3.40.50.1820">
    <property type="entry name" value="alpha/beta hydrolase"/>
    <property type="match status" value="1"/>
</dbReference>
<dbReference type="RefSeq" id="WP_179565887.1">
    <property type="nucleotide sequence ID" value="NZ_JACBZY010000001.1"/>
</dbReference>
<evidence type="ECO:0000313" key="1">
    <source>
        <dbReference type="EMBL" id="NYG98437.1"/>
    </source>
</evidence>
<dbReference type="SUPFAM" id="SSF53474">
    <property type="entry name" value="alpha/beta-Hydrolases"/>
    <property type="match status" value="1"/>
</dbReference>
<comment type="caution">
    <text evidence="1">The sequence shown here is derived from an EMBL/GenBank/DDBJ whole genome shotgun (WGS) entry which is preliminary data.</text>
</comment>
<protein>
    <submittedName>
        <fullName evidence="1">Pimeloyl-ACP methyl ester carboxylesterase</fullName>
    </submittedName>
</protein>